<dbReference type="AlphaFoldDB" id="A0A0G3EX79"/>
<dbReference type="NCBIfam" id="NF041023">
    <property type="entry name" value="PP0621_fam"/>
    <property type="match status" value="1"/>
</dbReference>
<evidence type="ECO:0000313" key="1">
    <source>
        <dbReference type="EMBL" id="AKJ69987.1"/>
    </source>
</evidence>
<dbReference type="Proteomes" id="UP000036700">
    <property type="component" value="Chromosome"/>
</dbReference>
<evidence type="ECO:0000313" key="2">
    <source>
        <dbReference type="Proteomes" id="UP000036700"/>
    </source>
</evidence>
<dbReference type="EMBL" id="CP011568">
    <property type="protein sequence ID" value="AKJ69987.1"/>
    <property type="molecule type" value="Genomic_DNA"/>
</dbReference>
<dbReference type="STRING" id="445709.ABW99_19035"/>
<evidence type="ECO:0008006" key="3">
    <source>
        <dbReference type="Google" id="ProtNLM"/>
    </source>
</evidence>
<accession>A0A0G3EX79</accession>
<protein>
    <recommendedName>
        <fullName evidence="3">TRASH domain-containing protein</fullName>
    </recommendedName>
</protein>
<name>A0A0G3EX79_9BURK</name>
<dbReference type="InterPro" id="IPR049708">
    <property type="entry name" value="PP0621-like"/>
</dbReference>
<keyword evidence="2" id="KW-1185">Reference proteome</keyword>
<organism evidence="1 2">
    <name type="scientific">Pandoraea thiooxydans</name>
    <dbReference type="NCBI Taxonomy" id="445709"/>
    <lineage>
        <taxon>Bacteria</taxon>
        <taxon>Pseudomonadati</taxon>
        <taxon>Pseudomonadota</taxon>
        <taxon>Betaproteobacteria</taxon>
        <taxon>Burkholderiales</taxon>
        <taxon>Burkholderiaceae</taxon>
        <taxon>Pandoraea</taxon>
    </lineage>
</organism>
<reference evidence="2" key="1">
    <citation type="submission" date="2015-06" db="EMBL/GenBank/DDBJ databases">
        <authorList>
            <person name="Lim Y.L."/>
            <person name="Ee R."/>
            <person name="Yong D."/>
            <person name="How K.Y."/>
            <person name="Yin W.F."/>
            <person name="Chan K.G."/>
        </authorList>
    </citation>
    <scope>NUCLEOTIDE SEQUENCE [LARGE SCALE GENOMIC DNA]</scope>
    <source>
        <strain evidence="2">DSM 25325</strain>
    </source>
</reference>
<gene>
    <name evidence="1" type="ORF">ABW99_19035</name>
</gene>
<dbReference type="RefSeq" id="WP_047215894.1">
    <property type="nucleotide sequence ID" value="NZ_CP011568.3"/>
</dbReference>
<dbReference type="OrthoDB" id="9814432at2"/>
<dbReference type="PATRIC" id="fig|445709.3.peg.3999"/>
<sequence>MRTILIVLLILILGSWYLRRNESRPETNRPQQRTPLPPAEKMVRCAECGIYLPASEARSIAQTGTTGTPLYFCCDAHHNAFQKRHV</sequence>
<dbReference type="KEGG" id="ptx:ABW99_19035"/>
<proteinExistence type="predicted"/>